<reference evidence="4" key="1">
    <citation type="journal article" date="2023" name="DNA Res.">
        <title>Chromosome-level genome assembly of Phrynocephalus forsythii using third-generation DNA sequencing and Hi-C analysis.</title>
        <authorList>
            <person name="Qi Y."/>
            <person name="Zhao W."/>
            <person name="Zhao Y."/>
            <person name="Niu C."/>
            <person name="Cao S."/>
            <person name="Zhang Y."/>
        </authorList>
    </citation>
    <scope>NUCLEOTIDE SEQUENCE</scope>
    <source>
        <tissue evidence="4">Muscle</tissue>
    </source>
</reference>
<dbReference type="PANTHER" id="PTHR15326:SF7">
    <property type="entry name" value="SPERMATOGENESIS-ASSOCIATED PROTEIN 2-LIKE PROTEIN"/>
    <property type="match status" value="1"/>
</dbReference>
<organism evidence="4 5">
    <name type="scientific">Phrynocephalus forsythii</name>
    <dbReference type="NCBI Taxonomy" id="171643"/>
    <lineage>
        <taxon>Eukaryota</taxon>
        <taxon>Metazoa</taxon>
        <taxon>Chordata</taxon>
        <taxon>Craniata</taxon>
        <taxon>Vertebrata</taxon>
        <taxon>Euteleostomi</taxon>
        <taxon>Lepidosauria</taxon>
        <taxon>Squamata</taxon>
        <taxon>Bifurcata</taxon>
        <taxon>Unidentata</taxon>
        <taxon>Episquamata</taxon>
        <taxon>Toxicofera</taxon>
        <taxon>Iguania</taxon>
        <taxon>Acrodonta</taxon>
        <taxon>Agamidae</taxon>
        <taxon>Agaminae</taxon>
        <taxon>Phrynocephalus</taxon>
    </lineage>
</organism>
<accession>A0A9Q0XEV9</accession>
<feature type="domain" description="Spermatogenesis-associated protein 2 PUB-like" evidence="3">
    <location>
        <begin position="71"/>
        <end position="198"/>
    </location>
</feature>
<dbReference type="GO" id="GO:0005737">
    <property type="term" value="C:cytoplasm"/>
    <property type="evidence" value="ECO:0007669"/>
    <property type="project" value="TreeGrafter"/>
</dbReference>
<dbReference type="Gene3D" id="1.20.58.2190">
    <property type="match status" value="1"/>
</dbReference>
<evidence type="ECO:0000313" key="5">
    <source>
        <dbReference type="Proteomes" id="UP001142489"/>
    </source>
</evidence>
<comment type="similarity">
    <text evidence="1">Belongs to the SPATA2 family.</text>
</comment>
<name>A0A9Q0XEV9_9SAUR</name>
<proteinExistence type="inferred from homology"/>
<keyword evidence="5" id="KW-1185">Reference proteome</keyword>
<evidence type="ECO:0000259" key="3">
    <source>
        <dbReference type="Pfam" id="PF21388"/>
    </source>
</evidence>
<dbReference type="EMBL" id="JAPFRF010000013">
    <property type="protein sequence ID" value="KAJ7312172.1"/>
    <property type="molecule type" value="Genomic_DNA"/>
</dbReference>
<comment type="caution">
    <text evidence="4">The sequence shown here is derived from an EMBL/GenBank/DDBJ whole genome shotgun (WGS) entry which is preliminary data.</text>
</comment>
<evidence type="ECO:0000313" key="4">
    <source>
        <dbReference type="EMBL" id="KAJ7312172.1"/>
    </source>
</evidence>
<feature type="compositionally biased region" description="Gly residues" evidence="2">
    <location>
        <begin position="257"/>
        <end position="266"/>
    </location>
</feature>
<feature type="compositionally biased region" description="Polar residues" evidence="2">
    <location>
        <begin position="358"/>
        <end position="375"/>
    </location>
</feature>
<evidence type="ECO:0000256" key="2">
    <source>
        <dbReference type="SAM" id="MobiDB-lite"/>
    </source>
</evidence>
<feature type="region of interest" description="Disordered" evidence="2">
    <location>
        <begin position="322"/>
        <end position="378"/>
    </location>
</feature>
<dbReference type="Pfam" id="PF21388">
    <property type="entry name" value="SPATA2_PUB-like"/>
    <property type="match status" value="1"/>
</dbReference>
<dbReference type="AlphaFoldDB" id="A0A9Q0XEV9"/>
<protein>
    <recommendedName>
        <fullName evidence="3">Spermatogenesis-associated protein 2 PUB-like domain-containing protein</fullName>
    </recommendedName>
</protein>
<gene>
    <name evidence="4" type="ORF">JRQ81_006523</name>
</gene>
<dbReference type="Proteomes" id="UP001142489">
    <property type="component" value="Unassembled WGS sequence"/>
</dbReference>
<dbReference type="PANTHER" id="PTHR15326">
    <property type="entry name" value="SPERMATOGENESIS-ASSOCIATED PROTEIN 2/TAMOZHENNIC"/>
    <property type="match status" value="1"/>
</dbReference>
<feature type="region of interest" description="Disordered" evidence="2">
    <location>
        <begin position="295"/>
        <end position="314"/>
    </location>
</feature>
<feature type="region of interest" description="Disordered" evidence="2">
    <location>
        <begin position="213"/>
        <end position="272"/>
    </location>
</feature>
<dbReference type="InterPro" id="IPR048839">
    <property type="entry name" value="SPATA2_PUB-like"/>
</dbReference>
<evidence type="ECO:0000256" key="1">
    <source>
        <dbReference type="ARBA" id="ARBA00038142"/>
    </source>
</evidence>
<sequence>MMSGATLQEEYRRCMERGFRRGHAGVCTDPSLKERVWHSLLAEPELHSRLEGEDLLAVFAAALRGHLDLGEALRNLRKAFEVLELAAINLYFFPWRKEYATIKTFSGIYVHTLQGVLPEADITRSFGRLGYVQRDNLHLAISKLPPGPSLLCAACSFFAARVECEILGKLVEKLEPCLVSPEQLLQARRESDGTLEGCVTRLQRLVRWPRSRGEMGAEPVDGMDLYQESPEGQSPYRETSGAGMPFQHRLTPPEGTSGSGGSGGGSSSPRLTSRELHLWSPPQFLGHRSRLWAQGQDQPYSNGLPGPESPDLQTSFSFRSLRRELSRTSDTDSTAPLPEGRFLSPGVPYDSPDPQPHEANTQASPSTRGARSPQLSPMGARWAQGAGAAGTAAAHHELPCYHLHSCLCPGTLPASCCNTCRLLHGPGCEAAQQCRGNHRVEELHSEKQKRLWLKRTEVDRLLQEGGGAWQ</sequence>
<dbReference type="OrthoDB" id="9837000at2759"/>